<feature type="compositionally biased region" description="Low complexity" evidence="1">
    <location>
        <begin position="103"/>
        <end position="116"/>
    </location>
</feature>
<evidence type="ECO:0000313" key="2">
    <source>
        <dbReference type="EMBL" id="KAK1337033.1"/>
    </source>
</evidence>
<feature type="non-terminal residue" evidence="2">
    <location>
        <position position="173"/>
    </location>
</feature>
<protein>
    <submittedName>
        <fullName evidence="2">Uncharacterized protein</fullName>
    </submittedName>
</protein>
<gene>
    <name evidence="2" type="ORF">QTO34_003078</name>
</gene>
<evidence type="ECO:0000256" key="1">
    <source>
        <dbReference type="SAM" id="MobiDB-lite"/>
    </source>
</evidence>
<reference evidence="2" key="1">
    <citation type="submission" date="2023-06" db="EMBL/GenBank/DDBJ databases">
        <title>Reference genome for the Northern bat (Eptesicus nilssonii), a most northern bat species.</title>
        <authorList>
            <person name="Laine V.N."/>
            <person name="Pulliainen A.T."/>
            <person name="Lilley T.M."/>
        </authorList>
    </citation>
    <scope>NUCLEOTIDE SEQUENCE</scope>
    <source>
        <strain evidence="2">BLF_Eptnil</strain>
        <tissue evidence="2">Kidney</tissue>
    </source>
</reference>
<name>A0AA40LMK4_CNENI</name>
<organism evidence="2 3">
    <name type="scientific">Cnephaeus nilssonii</name>
    <name type="common">Northern bat</name>
    <name type="synonym">Eptesicus nilssonii</name>
    <dbReference type="NCBI Taxonomy" id="3371016"/>
    <lineage>
        <taxon>Eukaryota</taxon>
        <taxon>Metazoa</taxon>
        <taxon>Chordata</taxon>
        <taxon>Craniata</taxon>
        <taxon>Vertebrata</taxon>
        <taxon>Euteleostomi</taxon>
        <taxon>Mammalia</taxon>
        <taxon>Eutheria</taxon>
        <taxon>Laurasiatheria</taxon>
        <taxon>Chiroptera</taxon>
        <taxon>Yangochiroptera</taxon>
        <taxon>Vespertilionidae</taxon>
        <taxon>Cnephaeus</taxon>
    </lineage>
</organism>
<accession>A0AA40LMK4</accession>
<feature type="region of interest" description="Disordered" evidence="1">
    <location>
        <begin position="56"/>
        <end position="173"/>
    </location>
</feature>
<evidence type="ECO:0000313" key="3">
    <source>
        <dbReference type="Proteomes" id="UP001177744"/>
    </source>
</evidence>
<dbReference type="AlphaFoldDB" id="A0AA40LMK4"/>
<keyword evidence="3" id="KW-1185">Reference proteome</keyword>
<feature type="compositionally biased region" description="Basic and acidic residues" evidence="1">
    <location>
        <begin position="76"/>
        <end position="86"/>
    </location>
</feature>
<proteinExistence type="predicted"/>
<dbReference type="EMBL" id="JAULJE010000012">
    <property type="protein sequence ID" value="KAK1337033.1"/>
    <property type="molecule type" value="Genomic_DNA"/>
</dbReference>
<sequence length="173" mass="18922">MMRYIRTVTRFCADYRFLRRGLTAAPMEAGKERKAWLLAKIRKKEGEKERAQVFHQQQFSSGHPPIRAPPASMIGHPERNSDREALRSPGGQRKTAAGGKLVPAATQSSTPSSATSVFRRPHGSFRSTCRLGRREELGSGTCESRPPAPTASQSATLSPALRASSRPNHGRSG</sequence>
<dbReference type="Proteomes" id="UP001177744">
    <property type="component" value="Unassembled WGS sequence"/>
</dbReference>
<comment type="caution">
    <text evidence="2">The sequence shown here is derived from an EMBL/GenBank/DDBJ whole genome shotgun (WGS) entry which is preliminary data.</text>
</comment>